<feature type="region of interest" description="Disordered" evidence="1">
    <location>
        <begin position="82"/>
        <end position="113"/>
    </location>
</feature>
<dbReference type="EMBL" id="WHWB01034455">
    <property type="protein sequence ID" value="KAJ7409768.1"/>
    <property type="molecule type" value="Genomic_DNA"/>
</dbReference>
<accession>A0ABQ9CW00</accession>
<keyword evidence="3" id="KW-1185">Reference proteome</keyword>
<reference evidence="2" key="1">
    <citation type="submission" date="2019-10" db="EMBL/GenBank/DDBJ databases">
        <authorList>
            <person name="Soares A.E.R."/>
            <person name="Aleixo A."/>
            <person name="Schneider P."/>
            <person name="Miyaki C.Y."/>
            <person name="Schneider M.P."/>
            <person name="Mello C."/>
            <person name="Vasconcelos A.T.R."/>
        </authorList>
    </citation>
    <scope>NUCLEOTIDE SEQUENCE</scope>
    <source>
        <tissue evidence="2">Muscle</tissue>
    </source>
</reference>
<name>A0ABQ9CW00_9PASS</name>
<dbReference type="Proteomes" id="UP001145742">
    <property type="component" value="Unassembled WGS sequence"/>
</dbReference>
<organism evidence="2 3">
    <name type="scientific">Willisornis vidua</name>
    <name type="common">Xingu scale-backed antbird</name>
    <dbReference type="NCBI Taxonomy" id="1566151"/>
    <lineage>
        <taxon>Eukaryota</taxon>
        <taxon>Metazoa</taxon>
        <taxon>Chordata</taxon>
        <taxon>Craniata</taxon>
        <taxon>Vertebrata</taxon>
        <taxon>Euteleostomi</taxon>
        <taxon>Archelosauria</taxon>
        <taxon>Archosauria</taxon>
        <taxon>Dinosauria</taxon>
        <taxon>Saurischia</taxon>
        <taxon>Theropoda</taxon>
        <taxon>Coelurosauria</taxon>
        <taxon>Aves</taxon>
        <taxon>Neognathae</taxon>
        <taxon>Neoaves</taxon>
        <taxon>Telluraves</taxon>
        <taxon>Australaves</taxon>
        <taxon>Passeriformes</taxon>
        <taxon>Thamnophilidae</taxon>
        <taxon>Willisornis</taxon>
    </lineage>
</organism>
<feature type="region of interest" description="Disordered" evidence="1">
    <location>
        <begin position="154"/>
        <end position="193"/>
    </location>
</feature>
<evidence type="ECO:0000313" key="3">
    <source>
        <dbReference type="Proteomes" id="UP001145742"/>
    </source>
</evidence>
<feature type="compositionally biased region" description="Basic and acidic residues" evidence="1">
    <location>
        <begin position="35"/>
        <end position="57"/>
    </location>
</feature>
<evidence type="ECO:0000313" key="2">
    <source>
        <dbReference type="EMBL" id="KAJ7409768.1"/>
    </source>
</evidence>
<comment type="caution">
    <text evidence="2">The sequence shown here is derived from an EMBL/GenBank/DDBJ whole genome shotgun (WGS) entry which is preliminary data.</text>
</comment>
<feature type="region of interest" description="Disordered" evidence="1">
    <location>
        <begin position="1"/>
        <end position="61"/>
    </location>
</feature>
<sequence length="193" mass="21503">MSWANTCLEEDRAEEETDTLSGVGDHTQEFSSTSERFKCHEKLATSKNHSERKESQKKNRYTHNNLEMLKDVITADSAYQKNRQLPKAAGRQRSIEKMATSGKSTPGKSPGMDPCDVTMVIHGNGMVVEKCAVSSEDCPSHINMVVTRRRLSVYEQGPDANTNGSDEKHHHHQTSAQPLSPSCLKDVHKQAHS</sequence>
<protein>
    <submittedName>
        <fullName evidence="2">Uncharacterized protein</fullName>
    </submittedName>
</protein>
<evidence type="ECO:0000256" key="1">
    <source>
        <dbReference type="SAM" id="MobiDB-lite"/>
    </source>
</evidence>
<gene>
    <name evidence="2" type="ORF">WISP_112757</name>
</gene>
<proteinExistence type="predicted"/>